<sequence>MKAMASGTPIQCGACLGRNVKSNTDIWCINCAEGLCSACSKHHRTSKPSRDHKTINIDTYRNNLSTRTKYDKQSFDCLSHSINNIAVNIELKERISIYCISDMICLMDGRVVVVESFELSKSGEAFSVTQIDQYTFAISYPNEKSIKIYNLKNKTVTKVIKLDKACHGISFSNHSLAVNLYFNDNDEICIIDLEGNTLKSIEVPIDKYLEYLVYCNDRVIFSVFDKTVYCYDVSGKQIWEYQNDLRGPRGLCTDTYGNVFVIDYMSDRMIVISKNGKHCKVLISEEDELDNKKCICLNQSDSSGFICDIAGTYLAKFNLCYE</sequence>
<dbReference type="InterPro" id="IPR011042">
    <property type="entry name" value="6-blade_b-propeller_TolB-like"/>
</dbReference>
<evidence type="ECO:0000313" key="1">
    <source>
        <dbReference type="EMBL" id="CAC5422623.1"/>
    </source>
</evidence>
<dbReference type="CDD" id="cd19757">
    <property type="entry name" value="Bbox1"/>
    <property type="match status" value="1"/>
</dbReference>
<dbReference type="OrthoDB" id="10039644at2759"/>
<dbReference type="Gene3D" id="2.120.10.30">
    <property type="entry name" value="TolB, C-terminal domain"/>
    <property type="match status" value="1"/>
</dbReference>
<protein>
    <recommendedName>
        <fullName evidence="3">B box-type domain-containing protein</fullName>
    </recommendedName>
</protein>
<accession>A0A6J8ERV3</accession>
<gene>
    <name evidence="1" type="ORF">MCOR_54660</name>
</gene>
<organism evidence="1 2">
    <name type="scientific">Mytilus coruscus</name>
    <name type="common">Sea mussel</name>
    <dbReference type="NCBI Taxonomy" id="42192"/>
    <lineage>
        <taxon>Eukaryota</taxon>
        <taxon>Metazoa</taxon>
        <taxon>Spiralia</taxon>
        <taxon>Lophotrochozoa</taxon>
        <taxon>Mollusca</taxon>
        <taxon>Bivalvia</taxon>
        <taxon>Autobranchia</taxon>
        <taxon>Pteriomorphia</taxon>
        <taxon>Mytilida</taxon>
        <taxon>Mytiloidea</taxon>
        <taxon>Mytilidae</taxon>
        <taxon>Mytilinae</taxon>
        <taxon>Mytilus</taxon>
    </lineage>
</organism>
<evidence type="ECO:0000313" key="2">
    <source>
        <dbReference type="Proteomes" id="UP000507470"/>
    </source>
</evidence>
<name>A0A6J8ERV3_MYTCO</name>
<dbReference type="SUPFAM" id="SSF63825">
    <property type="entry name" value="YWTD domain"/>
    <property type="match status" value="1"/>
</dbReference>
<dbReference type="EMBL" id="CACVKT020009671">
    <property type="protein sequence ID" value="CAC5422623.1"/>
    <property type="molecule type" value="Genomic_DNA"/>
</dbReference>
<dbReference type="Proteomes" id="UP000507470">
    <property type="component" value="Unassembled WGS sequence"/>
</dbReference>
<dbReference type="AlphaFoldDB" id="A0A6J8ERV3"/>
<proteinExistence type="predicted"/>
<evidence type="ECO:0008006" key="3">
    <source>
        <dbReference type="Google" id="ProtNLM"/>
    </source>
</evidence>
<keyword evidence="2" id="KW-1185">Reference proteome</keyword>
<reference evidence="1 2" key="1">
    <citation type="submission" date="2020-06" db="EMBL/GenBank/DDBJ databases">
        <authorList>
            <person name="Li R."/>
            <person name="Bekaert M."/>
        </authorList>
    </citation>
    <scope>NUCLEOTIDE SEQUENCE [LARGE SCALE GENOMIC DNA]</scope>
    <source>
        <strain evidence="2">wild</strain>
    </source>
</reference>